<dbReference type="SFLD" id="SFLDS00003">
    <property type="entry name" value="Haloacid_Dehalogenase"/>
    <property type="match status" value="1"/>
</dbReference>
<accession>A0A071M3H0</accession>
<evidence type="ECO:0000256" key="1">
    <source>
        <dbReference type="ARBA" id="ARBA00001946"/>
    </source>
</evidence>
<organism evidence="5">
    <name type="scientific">Burkholderia cenocepacia</name>
    <dbReference type="NCBI Taxonomy" id="95486"/>
    <lineage>
        <taxon>Bacteria</taxon>
        <taxon>Pseudomonadati</taxon>
        <taxon>Pseudomonadota</taxon>
        <taxon>Betaproteobacteria</taxon>
        <taxon>Burkholderiales</taxon>
        <taxon>Burkholderiaceae</taxon>
        <taxon>Burkholderia</taxon>
        <taxon>Burkholderia cepacia complex</taxon>
    </lineage>
</organism>
<dbReference type="InterPro" id="IPR036412">
    <property type="entry name" value="HAD-like_sf"/>
</dbReference>
<dbReference type="GO" id="GO:0046872">
    <property type="term" value="F:metal ion binding"/>
    <property type="evidence" value="ECO:0007669"/>
    <property type="project" value="UniProtKB-KW"/>
</dbReference>
<reference evidence="5" key="1">
    <citation type="submission" date="2014-04" db="EMBL/GenBank/DDBJ databases">
        <title>In planta biocontrol of soil-borne Fusarium wilt of banana through a plant endophytic bacterium, Burkholderia cenocepacia 869T2.</title>
        <authorList>
            <person name="Ho Y.-N."/>
            <person name="Chiang H.-M."/>
            <person name="Chao C.-P."/>
            <person name="Su C.-C."/>
            <person name="Hsu H.-F."/>
            <person name="Guo C.-T."/>
            <person name="Hsieh J.-L."/>
            <person name="Huang C.-C."/>
        </authorList>
    </citation>
    <scope>NUCLEOTIDE SEQUENCE [LARGE SCALE GENOMIC DNA]</scope>
    <source>
        <strain evidence="5">869T2</strain>
    </source>
</reference>
<dbReference type="SUPFAM" id="SSF56784">
    <property type="entry name" value="HAD-like"/>
    <property type="match status" value="1"/>
</dbReference>
<dbReference type="EMBL" id="JJOA01000056">
    <property type="protein sequence ID" value="KEA55328.1"/>
    <property type="molecule type" value="Genomic_DNA"/>
</dbReference>
<dbReference type="OrthoDB" id="9800058at2"/>
<dbReference type="SFLD" id="SFLDG01129">
    <property type="entry name" value="C1.5:_HAD__Beta-PGM__Phosphata"/>
    <property type="match status" value="1"/>
</dbReference>
<dbReference type="AlphaFoldDB" id="A0A071M3H0"/>
<evidence type="ECO:0000256" key="3">
    <source>
        <dbReference type="ARBA" id="ARBA00022723"/>
    </source>
</evidence>
<dbReference type="InterPro" id="IPR023198">
    <property type="entry name" value="PGP-like_dom2"/>
</dbReference>
<evidence type="ECO:0000313" key="5">
    <source>
        <dbReference type="EMBL" id="KEA55328.1"/>
    </source>
</evidence>
<dbReference type="PANTHER" id="PTHR46193:SF10">
    <property type="entry name" value="6-PHOSPHOGLUCONATE PHOSPHATASE"/>
    <property type="match status" value="1"/>
</dbReference>
<dbReference type="InterPro" id="IPR051600">
    <property type="entry name" value="Beta-PGM-like"/>
</dbReference>
<evidence type="ECO:0000256" key="4">
    <source>
        <dbReference type="ARBA" id="ARBA00022842"/>
    </source>
</evidence>
<dbReference type="InterPro" id="IPR006439">
    <property type="entry name" value="HAD-SF_hydro_IA"/>
</dbReference>
<keyword evidence="4" id="KW-0460">Magnesium</keyword>
<dbReference type="Gene3D" id="1.10.150.240">
    <property type="entry name" value="Putative phosphatase, domain 2"/>
    <property type="match status" value="1"/>
</dbReference>
<sequence length="242" mass="25955">MNELTATRRLSDYALISDCDGVLVNSEAIAEHIIVTRLEHRWALAGLRDVVRPMLGMRAEQLLRAVATIVDRPLDDDTVEAIRMDVHASAVNAPAIDGVRDAFDAIPLVKACASNSDLSYVRSVVDRIGLADIFGERLLTADQVPSPKPAPDVYLAAAVRMHVAPERCIVIEDSATGTAAAIAAGMTVLGFVGAAHAARTQTDKLRAAGASVVFDDMAALPSLVERWLQQMHEATPDLRVRA</sequence>
<keyword evidence="3" id="KW-0479">Metal-binding</keyword>
<dbReference type="NCBIfam" id="TIGR01509">
    <property type="entry name" value="HAD-SF-IA-v3"/>
    <property type="match status" value="1"/>
</dbReference>
<dbReference type="GO" id="GO:0016787">
    <property type="term" value="F:hydrolase activity"/>
    <property type="evidence" value="ECO:0007669"/>
    <property type="project" value="UniProtKB-KW"/>
</dbReference>
<name>A0A071M3H0_9BURK</name>
<evidence type="ECO:0000256" key="2">
    <source>
        <dbReference type="ARBA" id="ARBA00006171"/>
    </source>
</evidence>
<dbReference type="InterPro" id="IPR023214">
    <property type="entry name" value="HAD_sf"/>
</dbReference>
<protein>
    <submittedName>
        <fullName evidence="5">HAD family hydrolase</fullName>
    </submittedName>
</protein>
<dbReference type="Gene3D" id="3.40.50.1000">
    <property type="entry name" value="HAD superfamily/HAD-like"/>
    <property type="match status" value="1"/>
</dbReference>
<dbReference type="Pfam" id="PF00702">
    <property type="entry name" value="Hydrolase"/>
    <property type="match status" value="1"/>
</dbReference>
<comment type="cofactor">
    <cofactor evidence="1">
        <name>Mg(2+)</name>
        <dbReference type="ChEBI" id="CHEBI:18420"/>
    </cofactor>
</comment>
<keyword evidence="5" id="KW-0378">Hydrolase</keyword>
<dbReference type="PANTHER" id="PTHR46193">
    <property type="entry name" value="6-PHOSPHOGLUCONATE PHOSPHATASE"/>
    <property type="match status" value="1"/>
</dbReference>
<gene>
    <name evidence="5" type="ORF">DT99_32455</name>
</gene>
<proteinExistence type="inferred from homology"/>
<comment type="similarity">
    <text evidence="2">Belongs to the HAD-like hydrolase superfamily. CbbY/CbbZ/Gph/YieH family.</text>
</comment>
<comment type="caution">
    <text evidence="5">The sequence shown here is derived from an EMBL/GenBank/DDBJ whole genome shotgun (WGS) entry which is preliminary data.</text>
</comment>